<feature type="region of interest" description="Disordered" evidence="1">
    <location>
        <begin position="1"/>
        <end position="21"/>
    </location>
</feature>
<evidence type="ECO:0000313" key="2">
    <source>
        <dbReference type="EMBL" id="KJL17730.1"/>
    </source>
</evidence>
<comment type="caution">
    <text evidence="2">The sequence shown here is derived from an EMBL/GenBank/DDBJ whole genome shotgun (WGS) entry which is preliminary data.</text>
</comment>
<dbReference type="AlphaFoldDB" id="A0A0F0KC45"/>
<reference evidence="2 3" key="1">
    <citation type="submission" date="2015-02" db="EMBL/GenBank/DDBJ databases">
        <title>Draft genome sequences of ten Microbacterium spp. with emphasis on heavy metal contaminated environments.</title>
        <authorList>
            <person name="Corretto E."/>
        </authorList>
    </citation>
    <scope>NUCLEOTIDE SEQUENCE [LARGE SCALE GENOMIC DNA]</scope>
    <source>
        <strain evidence="2 3">DSM 12966</strain>
    </source>
</reference>
<proteinExistence type="predicted"/>
<evidence type="ECO:0000313" key="3">
    <source>
        <dbReference type="Proteomes" id="UP000033572"/>
    </source>
</evidence>
<dbReference type="Proteomes" id="UP000033572">
    <property type="component" value="Unassembled WGS sequence"/>
</dbReference>
<organism evidence="2 3">
    <name type="scientific">Microbacterium foliorum</name>
    <dbReference type="NCBI Taxonomy" id="104336"/>
    <lineage>
        <taxon>Bacteria</taxon>
        <taxon>Bacillati</taxon>
        <taxon>Actinomycetota</taxon>
        <taxon>Actinomycetes</taxon>
        <taxon>Micrococcales</taxon>
        <taxon>Microbacteriaceae</taxon>
        <taxon>Microbacterium</taxon>
    </lineage>
</organism>
<dbReference type="PATRIC" id="fig|104336.4.peg.2870"/>
<name>A0A0F0KC45_9MICO</name>
<gene>
    <name evidence="2" type="ORF">RN50_02829</name>
</gene>
<evidence type="ECO:0000256" key="1">
    <source>
        <dbReference type="SAM" id="MobiDB-lite"/>
    </source>
</evidence>
<dbReference type="EMBL" id="JYIU01000046">
    <property type="protein sequence ID" value="KJL17730.1"/>
    <property type="molecule type" value="Genomic_DNA"/>
</dbReference>
<keyword evidence="3" id="KW-1185">Reference proteome</keyword>
<accession>A0A0F0KC45</accession>
<sequence>MHCENCRFGLDDEEGTDRSDESLSVYEAADIWASHGKDEEYAFGYSEAELEEALRS</sequence>
<protein>
    <submittedName>
        <fullName evidence="2">Uncharacterized protein</fullName>
    </submittedName>
</protein>